<protein>
    <submittedName>
        <fullName evidence="2">Uncharacterized protein</fullName>
    </submittedName>
</protein>
<dbReference type="AlphaFoldDB" id="A0A2G4T2X2"/>
<evidence type="ECO:0000256" key="1">
    <source>
        <dbReference type="SAM" id="Phobius"/>
    </source>
</evidence>
<proteinExistence type="predicted"/>
<reference evidence="2 3" key="1">
    <citation type="journal article" date="2016" name="Proc. Natl. Acad. Sci. U.S.A.">
        <title>Lipid metabolic changes in an early divergent fungus govern the establishment of a mutualistic symbiosis with endobacteria.</title>
        <authorList>
            <person name="Lastovetsky O.A."/>
            <person name="Gaspar M.L."/>
            <person name="Mondo S.J."/>
            <person name="LaButti K.M."/>
            <person name="Sandor L."/>
            <person name="Grigoriev I.V."/>
            <person name="Henry S.A."/>
            <person name="Pawlowska T.E."/>
        </authorList>
    </citation>
    <scope>NUCLEOTIDE SEQUENCE [LARGE SCALE GENOMIC DNA]</scope>
    <source>
        <strain evidence="2 3">ATCC 52813</strain>
    </source>
</reference>
<feature type="transmembrane region" description="Helical" evidence="1">
    <location>
        <begin position="12"/>
        <end position="38"/>
    </location>
</feature>
<keyword evidence="1" id="KW-1133">Transmembrane helix</keyword>
<keyword evidence="3" id="KW-1185">Reference proteome</keyword>
<dbReference type="Proteomes" id="UP000242254">
    <property type="component" value="Unassembled WGS sequence"/>
</dbReference>
<accession>A0A2G4T2X2</accession>
<name>A0A2G4T2X2_RHIZD</name>
<dbReference type="EMBL" id="KZ303844">
    <property type="protein sequence ID" value="PHZ15359.1"/>
    <property type="molecule type" value="Genomic_DNA"/>
</dbReference>
<gene>
    <name evidence="2" type="ORF">RHIMIDRAFT_87838</name>
</gene>
<evidence type="ECO:0000313" key="2">
    <source>
        <dbReference type="EMBL" id="PHZ15359.1"/>
    </source>
</evidence>
<dbReference type="GeneID" id="35446806"/>
<evidence type="ECO:0000313" key="3">
    <source>
        <dbReference type="Proteomes" id="UP000242254"/>
    </source>
</evidence>
<sequence length="133" mass="14888">MLNWITAILLTPFLVMIISFLTILAVITSTITSSFIFIRLAFLTVEMISGLTIESTNWLLSACLEYVHSYLTQHQKVRRSATASPRPTLRKQKLPPSSLYLNSLSHKPIVKSAYSVSVPGTPDPESFHHQMAI</sequence>
<keyword evidence="1" id="KW-0472">Membrane</keyword>
<organism evidence="2 3">
    <name type="scientific">Rhizopus microsporus ATCC 52813</name>
    <dbReference type="NCBI Taxonomy" id="1340429"/>
    <lineage>
        <taxon>Eukaryota</taxon>
        <taxon>Fungi</taxon>
        <taxon>Fungi incertae sedis</taxon>
        <taxon>Mucoromycota</taxon>
        <taxon>Mucoromycotina</taxon>
        <taxon>Mucoromycetes</taxon>
        <taxon>Mucorales</taxon>
        <taxon>Mucorineae</taxon>
        <taxon>Rhizopodaceae</taxon>
        <taxon>Rhizopus</taxon>
    </lineage>
</organism>
<keyword evidence="1" id="KW-0812">Transmembrane</keyword>
<dbReference type="RefSeq" id="XP_023469067.1">
    <property type="nucleotide sequence ID" value="XM_023615818.1"/>
</dbReference>